<dbReference type="PANTHER" id="PTHR43210">
    <property type="entry name" value="DETHIOBIOTIN SYNTHETASE"/>
    <property type="match status" value="1"/>
</dbReference>
<feature type="binding site" evidence="1">
    <location>
        <position position="109"/>
    </location>
    <ligand>
        <name>Mg(2+)</name>
        <dbReference type="ChEBI" id="CHEBI:18420"/>
    </ligand>
</feature>
<keyword evidence="1" id="KW-0479">Metal-binding</keyword>
<dbReference type="GO" id="GO:0005829">
    <property type="term" value="C:cytosol"/>
    <property type="evidence" value="ECO:0007669"/>
    <property type="project" value="TreeGrafter"/>
</dbReference>
<dbReference type="GO" id="GO:0009102">
    <property type="term" value="P:biotin biosynthetic process"/>
    <property type="evidence" value="ECO:0007669"/>
    <property type="project" value="UniProtKB-UniRule"/>
</dbReference>
<feature type="binding site" evidence="1">
    <location>
        <position position="50"/>
    </location>
    <ligand>
        <name>ATP</name>
        <dbReference type="ChEBI" id="CHEBI:30616"/>
    </ligand>
</feature>
<feature type="binding site" evidence="1">
    <location>
        <begin position="109"/>
        <end position="112"/>
    </location>
    <ligand>
        <name>ATP</name>
        <dbReference type="ChEBI" id="CHEBI:30616"/>
    </ligand>
</feature>
<keyword evidence="3" id="KW-1185">Reference proteome</keyword>
<comment type="caution">
    <text evidence="1">Lacks conserved residue(s) required for the propagation of feature annotation.</text>
</comment>
<dbReference type="CDD" id="cd03109">
    <property type="entry name" value="DTBS"/>
    <property type="match status" value="1"/>
</dbReference>
<comment type="subcellular location">
    <subcellularLocation>
        <location evidence="1">Cytoplasm</location>
    </subcellularLocation>
</comment>
<gene>
    <name evidence="1" type="primary">bioD</name>
    <name evidence="2" type="ORF">TL08_09615</name>
</gene>
<dbReference type="InterPro" id="IPR004472">
    <property type="entry name" value="DTB_synth_BioD"/>
</dbReference>
<accession>A0AAC9HP17</accession>
<dbReference type="Proteomes" id="UP000095210">
    <property type="component" value="Chromosome"/>
</dbReference>
<comment type="function">
    <text evidence="1">Catalyzes a mechanistically unusual reaction, the ATP-dependent insertion of CO2 between the N7 and N8 nitrogen atoms of 7,8-diaminopelargonic acid (DAPA, also called 7,8-diammoniononanoate) to form a ureido ring.</text>
</comment>
<feature type="binding site" evidence="1">
    <location>
        <position position="41"/>
    </location>
    <ligand>
        <name>substrate</name>
    </ligand>
</feature>
<keyword evidence="1" id="KW-0963">Cytoplasm</keyword>
<protein>
    <recommendedName>
        <fullName evidence="1">ATP-dependent dethiobiotin synthetase BioD</fullName>
        <ecNumber evidence="1">6.3.3.3</ecNumber>
    </recommendedName>
    <alternativeName>
        <fullName evidence="1">DTB synthetase</fullName>
        <shortName evidence="1">DTBS</shortName>
    </alternativeName>
    <alternativeName>
        <fullName evidence="1">Dethiobiotin synthase</fullName>
    </alternativeName>
</protein>
<reference evidence="3" key="1">
    <citation type="submission" date="2016-03" db="EMBL/GenBank/DDBJ databases">
        <title>Complete genome sequence of the type strain Actinoalloteichus hymeniacidonis DSM 45092.</title>
        <authorList>
            <person name="Schaffert L."/>
            <person name="Albersmeier A."/>
            <person name="Winkler A."/>
            <person name="Kalinowski J."/>
            <person name="Zotchev S."/>
            <person name="Ruckert C."/>
        </authorList>
    </citation>
    <scope>NUCLEOTIDE SEQUENCE [LARGE SCALE GENOMIC DNA]</scope>
    <source>
        <strain evidence="3">HPA177(T) (DSM 45092(T))</strain>
    </source>
</reference>
<dbReference type="Pfam" id="PF13500">
    <property type="entry name" value="AAA_26"/>
    <property type="match status" value="1"/>
</dbReference>
<dbReference type="KEGG" id="ahm:TL08_09615"/>
<comment type="similarity">
    <text evidence="1">Belongs to the dethiobiotin synthetase family.</text>
</comment>
<evidence type="ECO:0000313" key="2">
    <source>
        <dbReference type="EMBL" id="AOS62738.1"/>
    </source>
</evidence>
<evidence type="ECO:0000256" key="1">
    <source>
        <dbReference type="HAMAP-Rule" id="MF_00336"/>
    </source>
</evidence>
<name>A0AAC9HP17_9PSEU</name>
<dbReference type="NCBIfam" id="TIGR00347">
    <property type="entry name" value="bioD"/>
    <property type="match status" value="1"/>
</dbReference>
<feature type="binding site" evidence="1">
    <location>
        <begin position="170"/>
        <end position="171"/>
    </location>
    <ligand>
        <name>ATP</name>
        <dbReference type="ChEBI" id="CHEBI:30616"/>
    </ligand>
</feature>
<feature type="binding site" evidence="1">
    <location>
        <position position="50"/>
    </location>
    <ligand>
        <name>Mg(2+)</name>
        <dbReference type="ChEBI" id="CHEBI:18420"/>
    </ligand>
</feature>
<dbReference type="AlphaFoldDB" id="A0AAC9HP17"/>
<feature type="binding site" evidence="1">
    <location>
        <begin position="12"/>
        <end position="17"/>
    </location>
    <ligand>
        <name>ATP</name>
        <dbReference type="ChEBI" id="CHEBI:30616"/>
    </ligand>
</feature>
<evidence type="ECO:0000313" key="3">
    <source>
        <dbReference type="Proteomes" id="UP000095210"/>
    </source>
</evidence>
<dbReference type="PIRSF" id="PIRSF006755">
    <property type="entry name" value="DTB_synth"/>
    <property type="match status" value="1"/>
</dbReference>
<dbReference type="Gene3D" id="3.40.50.300">
    <property type="entry name" value="P-loop containing nucleotide triphosphate hydrolases"/>
    <property type="match status" value="1"/>
</dbReference>
<dbReference type="GO" id="GO:0000287">
    <property type="term" value="F:magnesium ion binding"/>
    <property type="evidence" value="ECO:0007669"/>
    <property type="project" value="UniProtKB-UniRule"/>
</dbReference>
<comment type="pathway">
    <text evidence="1">Cofactor biosynthesis; biotin biosynthesis; biotin from 7,8-diaminononanoate: step 1/2.</text>
</comment>
<organism evidence="2 3">
    <name type="scientific">Actinoalloteichus hymeniacidonis</name>
    <dbReference type="NCBI Taxonomy" id="340345"/>
    <lineage>
        <taxon>Bacteria</taxon>
        <taxon>Bacillati</taxon>
        <taxon>Actinomycetota</taxon>
        <taxon>Actinomycetes</taxon>
        <taxon>Pseudonocardiales</taxon>
        <taxon>Pseudonocardiaceae</taxon>
        <taxon>Actinoalloteichus</taxon>
    </lineage>
</organism>
<dbReference type="HAMAP" id="MF_00336">
    <property type="entry name" value="BioD"/>
    <property type="match status" value="1"/>
</dbReference>
<feature type="binding site" evidence="1">
    <location>
        <position position="16"/>
    </location>
    <ligand>
        <name>Mg(2+)</name>
        <dbReference type="ChEBI" id="CHEBI:18420"/>
    </ligand>
</feature>
<dbReference type="SUPFAM" id="SSF52540">
    <property type="entry name" value="P-loop containing nucleoside triphosphate hydrolases"/>
    <property type="match status" value="1"/>
</dbReference>
<dbReference type="EC" id="6.3.3.3" evidence="1"/>
<dbReference type="InterPro" id="IPR027417">
    <property type="entry name" value="P-loop_NTPase"/>
</dbReference>
<dbReference type="GO" id="GO:0004141">
    <property type="term" value="F:dethiobiotin synthase activity"/>
    <property type="evidence" value="ECO:0007669"/>
    <property type="project" value="UniProtKB-UniRule"/>
</dbReference>
<keyword evidence="1" id="KW-0067">ATP-binding</keyword>
<comment type="cofactor">
    <cofactor evidence="1">
        <name>Mg(2+)</name>
        <dbReference type="ChEBI" id="CHEBI:18420"/>
    </cofactor>
</comment>
<sequence length="242" mass="24239">MGVVVITGTGTDVGKTVVTAALVAGALGADRTPAVVKPVQTGVGPGQPGDVDDVRRLAGPVTVRELARYPDPLAPATAAARSGLAETRPAEIVAAVAELARHHDPVFIEGAGGLLVRFDSVGTTLADIAVALAAPVVIVARAGLGTLNETALTSEALRARALTCLGVVIGEWPAEPDLAARHNLVDLPAAAGAPLLGVLPAGSGALSTSDFVLRAPDWLHPDLGGRAIDPAAGLLTTVGDRR</sequence>
<keyword evidence="1" id="KW-0093">Biotin biosynthesis</keyword>
<dbReference type="PANTHER" id="PTHR43210:SF5">
    <property type="entry name" value="DETHIOBIOTIN SYNTHETASE"/>
    <property type="match status" value="1"/>
</dbReference>
<keyword evidence="1" id="KW-0460">Magnesium</keyword>
<dbReference type="EMBL" id="CP014859">
    <property type="protein sequence ID" value="AOS62738.1"/>
    <property type="molecule type" value="Genomic_DNA"/>
</dbReference>
<keyword evidence="1 2" id="KW-0436">Ligase</keyword>
<dbReference type="GO" id="GO:0005524">
    <property type="term" value="F:ATP binding"/>
    <property type="evidence" value="ECO:0007669"/>
    <property type="project" value="UniProtKB-UniRule"/>
</dbReference>
<dbReference type="RefSeq" id="WP_069848246.1">
    <property type="nucleotide sequence ID" value="NZ_CP014859.1"/>
</dbReference>
<keyword evidence="1" id="KW-0547">Nucleotide-binding</keyword>
<proteinExistence type="inferred from homology"/>
<feature type="active site" evidence="1">
    <location>
        <position position="37"/>
    </location>
</feature>
<comment type="subunit">
    <text evidence="1">Homodimer.</text>
</comment>
<comment type="catalytic activity">
    <reaction evidence="1">
        <text>(7R,8S)-7,8-diammoniononanoate + CO2 + ATP = (4R,5S)-dethiobiotin + ADP + phosphate + 3 H(+)</text>
        <dbReference type="Rhea" id="RHEA:15805"/>
        <dbReference type="ChEBI" id="CHEBI:15378"/>
        <dbReference type="ChEBI" id="CHEBI:16526"/>
        <dbReference type="ChEBI" id="CHEBI:30616"/>
        <dbReference type="ChEBI" id="CHEBI:43474"/>
        <dbReference type="ChEBI" id="CHEBI:149469"/>
        <dbReference type="ChEBI" id="CHEBI:149473"/>
        <dbReference type="ChEBI" id="CHEBI:456216"/>
        <dbReference type="EC" id="6.3.3.3"/>
    </reaction>
</comment>